<dbReference type="OrthoDB" id="5409186at2759"/>
<feature type="chain" id="PRO_5014473690" evidence="2">
    <location>
        <begin position="24"/>
        <end position="313"/>
    </location>
</feature>
<evidence type="ECO:0000256" key="2">
    <source>
        <dbReference type="SAM" id="SignalP"/>
    </source>
</evidence>
<proteinExistence type="predicted"/>
<evidence type="ECO:0000313" key="4">
    <source>
        <dbReference type="Proteomes" id="UP000235672"/>
    </source>
</evidence>
<evidence type="ECO:0000256" key="1">
    <source>
        <dbReference type="SAM" id="MobiDB-lite"/>
    </source>
</evidence>
<gene>
    <name evidence="3" type="ORF">NA56DRAFT_750950</name>
</gene>
<sequence length="313" mass="32895">MRSFSTFILLGLTCSAIAEFTAGQRSALFALRSVFERQVQYCTPIEPPYTCERSCGPAFRTCIAWPTCYNPSAGEVCCSNGDYCPEGQYCTDNGCCPDGSTLAECNASVSLSVIPPAAETTVPAAASTGVAAATTTSPSLPSTPASLPTAAFNTTTTSSASSTVSPKSKSAQTPGVTPTLSANTIFTTNSASVPTTSVIKAGGAGQAFGVDVFHLALGWLGAIFLEVNPELYFVLFHGLLSRHWQMDRHYRSFTARNSLAAITVLKRDPTTGLFVPVEILVLEKAQNDEASRASTGCKDSDANLEVLVRDVLA</sequence>
<feature type="signal peptide" evidence="2">
    <location>
        <begin position="1"/>
        <end position="23"/>
    </location>
</feature>
<dbReference type="AlphaFoldDB" id="A0A2J6PYG9"/>
<organism evidence="3 4">
    <name type="scientific">Hyaloscypha hepaticicola</name>
    <dbReference type="NCBI Taxonomy" id="2082293"/>
    <lineage>
        <taxon>Eukaryota</taxon>
        <taxon>Fungi</taxon>
        <taxon>Dikarya</taxon>
        <taxon>Ascomycota</taxon>
        <taxon>Pezizomycotina</taxon>
        <taxon>Leotiomycetes</taxon>
        <taxon>Helotiales</taxon>
        <taxon>Hyaloscyphaceae</taxon>
        <taxon>Hyaloscypha</taxon>
    </lineage>
</organism>
<evidence type="ECO:0000313" key="3">
    <source>
        <dbReference type="EMBL" id="PMD19067.1"/>
    </source>
</evidence>
<dbReference type="Proteomes" id="UP000235672">
    <property type="component" value="Unassembled WGS sequence"/>
</dbReference>
<accession>A0A2J6PYG9</accession>
<feature type="compositionally biased region" description="Low complexity" evidence="1">
    <location>
        <begin position="135"/>
        <end position="171"/>
    </location>
</feature>
<feature type="region of interest" description="Disordered" evidence="1">
    <location>
        <begin position="135"/>
        <end position="176"/>
    </location>
</feature>
<keyword evidence="4" id="KW-1185">Reference proteome</keyword>
<dbReference type="STRING" id="1745343.A0A2J6PYG9"/>
<dbReference type="EMBL" id="KZ613491">
    <property type="protein sequence ID" value="PMD19067.1"/>
    <property type="molecule type" value="Genomic_DNA"/>
</dbReference>
<name>A0A2J6PYG9_9HELO</name>
<keyword evidence="2" id="KW-0732">Signal</keyword>
<reference evidence="3 4" key="1">
    <citation type="submission" date="2016-05" db="EMBL/GenBank/DDBJ databases">
        <title>A degradative enzymes factory behind the ericoid mycorrhizal symbiosis.</title>
        <authorList>
            <consortium name="DOE Joint Genome Institute"/>
            <person name="Martino E."/>
            <person name="Morin E."/>
            <person name="Grelet G."/>
            <person name="Kuo A."/>
            <person name="Kohler A."/>
            <person name="Daghino S."/>
            <person name="Barry K."/>
            <person name="Choi C."/>
            <person name="Cichocki N."/>
            <person name="Clum A."/>
            <person name="Copeland A."/>
            <person name="Hainaut M."/>
            <person name="Haridas S."/>
            <person name="Labutti K."/>
            <person name="Lindquist E."/>
            <person name="Lipzen A."/>
            <person name="Khouja H.-R."/>
            <person name="Murat C."/>
            <person name="Ohm R."/>
            <person name="Olson A."/>
            <person name="Spatafora J."/>
            <person name="Veneault-Fourrey C."/>
            <person name="Henrissat B."/>
            <person name="Grigoriev I."/>
            <person name="Martin F."/>
            <person name="Perotto S."/>
        </authorList>
    </citation>
    <scope>NUCLEOTIDE SEQUENCE [LARGE SCALE GENOMIC DNA]</scope>
    <source>
        <strain evidence="3 4">UAMH 7357</strain>
    </source>
</reference>
<protein>
    <submittedName>
        <fullName evidence="3">Uncharacterized protein</fullName>
    </submittedName>
</protein>